<evidence type="ECO:0000313" key="2">
    <source>
        <dbReference type="Proteomes" id="UP000245609"/>
    </source>
</evidence>
<gene>
    <name evidence="1" type="ORF">BB560_006280</name>
</gene>
<proteinExistence type="predicted"/>
<accession>A0A2T9YBJ4</accession>
<dbReference type="AlphaFoldDB" id="A0A2T9YBJ4"/>
<keyword evidence="2" id="KW-1185">Reference proteome</keyword>
<dbReference type="EMBL" id="MBFS01003025">
    <property type="protein sequence ID" value="PVU89708.1"/>
    <property type="molecule type" value="Genomic_DNA"/>
</dbReference>
<feature type="non-terminal residue" evidence="1">
    <location>
        <position position="54"/>
    </location>
</feature>
<dbReference type="Proteomes" id="UP000245609">
    <property type="component" value="Unassembled WGS sequence"/>
</dbReference>
<sequence length="54" mass="6387">QLTIHKYTTTYNIQMAASLMTHSLFRLEFINEKRGPTALQKSAISWQLFKETIW</sequence>
<comment type="caution">
    <text evidence="1">The sequence shown here is derived from an EMBL/GenBank/DDBJ whole genome shotgun (WGS) entry which is preliminary data.</text>
</comment>
<protein>
    <submittedName>
        <fullName evidence="1">Uncharacterized protein</fullName>
    </submittedName>
</protein>
<name>A0A2T9YBJ4_9FUNG</name>
<organism evidence="1 2">
    <name type="scientific">Smittium megazygosporum</name>
    <dbReference type="NCBI Taxonomy" id="133381"/>
    <lineage>
        <taxon>Eukaryota</taxon>
        <taxon>Fungi</taxon>
        <taxon>Fungi incertae sedis</taxon>
        <taxon>Zoopagomycota</taxon>
        <taxon>Kickxellomycotina</taxon>
        <taxon>Harpellomycetes</taxon>
        <taxon>Harpellales</taxon>
        <taxon>Legeriomycetaceae</taxon>
        <taxon>Smittium</taxon>
    </lineage>
</organism>
<evidence type="ECO:0000313" key="1">
    <source>
        <dbReference type="EMBL" id="PVU89708.1"/>
    </source>
</evidence>
<feature type="non-terminal residue" evidence="1">
    <location>
        <position position="1"/>
    </location>
</feature>
<reference evidence="1 2" key="1">
    <citation type="journal article" date="2018" name="MBio">
        <title>Comparative Genomics Reveals the Core Gene Toolbox for the Fungus-Insect Symbiosis.</title>
        <authorList>
            <person name="Wang Y."/>
            <person name="Stata M."/>
            <person name="Wang W."/>
            <person name="Stajich J.E."/>
            <person name="White M.M."/>
            <person name="Moncalvo J.M."/>
        </authorList>
    </citation>
    <scope>NUCLEOTIDE SEQUENCE [LARGE SCALE GENOMIC DNA]</scope>
    <source>
        <strain evidence="1 2">SC-DP-2</strain>
    </source>
</reference>